<evidence type="ECO:0000259" key="4">
    <source>
        <dbReference type="Pfam" id="PF01420"/>
    </source>
</evidence>
<dbReference type="InterPro" id="IPR052021">
    <property type="entry name" value="Type-I_RS_S_subunit"/>
</dbReference>
<keyword evidence="2" id="KW-0680">Restriction system</keyword>
<evidence type="ECO:0000256" key="3">
    <source>
        <dbReference type="ARBA" id="ARBA00023125"/>
    </source>
</evidence>
<protein>
    <submittedName>
        <fullName evidence="5">EcoKI restriction-modification system protein HsdS</fullName>
    </submittedName>
</protein>
<evidence type="ECO:0000256" key="1">
    <source>
        <dbReference type="ARBA" id="ARBA00010923"/>
    </source>
</evidence>
<evidence type="ECO:0000256" key="2">
    <source>
        <dbReference type="ARBA" id="ARBA00022747"/>
    </source>
</evidence>
<dbReference type="EMBL" id="CYXM01000016">
    <property type="protein sequence ID" value="CUN24637.1"/>
    <property type="molecule type" value="Genomic_DNA"/>
</dbReference>
<evidence type="ECO:0000313" key="5">
    <source>
        <dbReference type="EMBL" id="CUN24637.1"/>
    </source>
</evidence>
<comment type="similarity">
    <text evidence="1">Belongs to the type-I restriction system S methylase family.</text>
</comment>
<dbReference type="AlphaFoldDB" id="A0A173VEQ9"/>
<proteinExistence type="inferred from homology"/>
<dbReference type="InterPro" id="IPR044946">
    <property type="entry name" value="Restrct_endonuc_typeI_TRD_sf"/>
</dbReference>
<dbReference type="Pfam" id="PF01420">
    <property type="entry name" value="Methylase_S"/>
    <property type="match status" value="2"/>
</dbReference>
<name>A0A173VEQ9_9FIRM</name>
<dbReference type="RefSeq" id="WP_055238591.1">
    <property type="nucleotide sequence ID" value="NZ_CYXM01000016.1"/>
</dbReference>
<dbReference type="PANTHER" id="PTHR30408">
    <property type="entry name" value="TYPE-1 RESTRICTION ENZYME ECOKI SPECIFICITY PROTEIN"/>
    <property type="match status" value="1"/>
</dbReference>
<keyword evidence="3" id="KW-0238">DNA-binding</keyword>
<organism evidence="5 6">
    <name type="scientific">Agathobacter rectalis</name>
    <dbReference type="NCBI Taxonomy" id="39491"/>
    <lineage>
        <taxon>Bacteria</taxon>
        <taxon>Bacillati</taxon>
        <taxon>Bacillota</taxon>
        <taxon>Clostridia</taxon>
        <taxon>Lachnospirales</taxon>
        <taxon>Lachnospiraceae</taxon>
        <taxon>Agathobacter</taxon>
    </lineage>
</organism>
<dbReference type="OrthoDB" id="9811611at2"/>
<feature type="domain" description="Type I restriction modification DNA specificity" evidence="4">
    <location>
        <begin position="17"/>
        <end position="167"/>
    </location>
</feature>
<accession>A0A173VEQ9</accession>
<dbReference type="GO" id="GO:0003677">
    <property type="term" value="F:DNA binding"/>
    <property type="evidence" value="ECO:0007669"/>
    <property type="project" value="UniProtKB-KW"/>
</dbReference>
<evidence type="ECO:0000313" key="6">
    <source>
        <dbReference type="Proteomes" id="UP000095673"/>
    </source>
</evidence>
<feature type="domain" description="Type I restriction modification DNA specificity" evidence="4">
    <location>
        <begin position="187"/>
        <end position="369"/>
    </location>
</feature>
<dbReference type="GO" id="GO:0009307">
    <property type="term" value="P:DNA restriction-modification system"/>
    <property type="evidence" value="ECO:0007669"/>
    <property type="project" value="UniProtKB-KW"/>
</dbReference>
<dbReference type="PANTHER" id="PTHR30408:SF12">
    <property type="entry name" value="TYPE I RESTRICTION ENZYME MJAVIII SPECIFICITY SUBUNIT"/>
    <property type="match status" value="1"/>
</dbReference>
<dbReference type="Gene3D" id="3.90.220.20">
    <property type="entry name" value="DNA methylase specificity domains"/>
    <property type="match status" value="2"/>
</dbReference>
<reference evidence="5 6" key="1">
    <citation type="submission" date="2015-09" db="EMBL/GenBank/DDBJ databases">
        <authorList>
            <consortium name="Pathogen Informatics"/>
        </authorList>
    </citation>
    <scope>NUCLEOTIDE SEQUENCE [LARGE SCALE GENOMIC DNA]</scope>
    <source>
        <strain evidence="5 6">2789STDY5834968</strain>
    </source>
</reference>
<dbReference type="SUPFAM" id="SSF116734">
    <property type="entry name" value="DNA methylase specificity domain"/>
    <property type="match status" value="2"/>
</dbReference>
<gene>
    <name evidence="5" type="ORF">ERS852580_02876</name>
</gene>
<dbReference type="InterPro" id="IPR000055">
    <property type="entry name" value="Restrct_endonuc_typeI_TRD"/>
</dbReference>
<sequence>MKKIERLGEYISEYSVRNKDNEDIQVYSVTNTNGFCTEYFDKDVASKDQTNYKIVPKGYFAYNPSRINVGSIDCQSVEDRVIVSPLYVVFKADERVDNNYLLHYLKSDIGKTYINELASGSVRANLKFSILQEFPFHMIPIEEQKEKMAVIAKIDESIACCDSIIEKLDLAVKSRFIEMFGDPVSNPKGWDKYPIKDCLIRIENGKSFVCSNQEREGDSPAILKLSAATYGEYLPEENKALLDDDLFNSEVEVREGDLLFTRKNTPDLVGMAAYVYKTPPKLMMPDLIFRLVPNERINPIFLWQLINCREFRPIIRRAASGSAQSMSNISKERLGKIQIICPPISEQERLLPLMKQIDKSKLAVQEMKNKMEILKASVMQKYFC</sequence>
<dbReference type="Proteomes" id="UP000095673">
    <property type="component" value="Unassembled WGS sequence"/>
</dbReference>